<dbReference type="EMBL" id="JACCBN010000001">
    <property type="protein sequence ID" value="NYD36379.1"/>
    <property type="molecule type" value="Genomic_DNA"/>
</dbReference>
<dbReference type="CDD" id="cd02440">
    <property type="entry name" value="AdoMet_MTases"/>
    <property type="match status" value="1"/>
</dbReference>
<dbReference type="InterPro" id="IPR006764">
    <property type="entry name" value="SAM_dep_MeTrfase_SAV2177_type"/>
</dbReference>
<keyword evidence="1" id="KW-0489">Methyltransferase</keyword>
<dbReference type="SUPFAM" id="SSF53335">
    <property type="entry name" value="S-adenosyl-L-methionine-dependent methyltransferases"/>
    <property type="match status" value="1"/>
</dbReference>
<dbReference type="GO" id="GO:0032259">
    <property type="term" value="P:methylation"/>
    <property type="evidence" value="ECO:0007669"/>
    <property type="project" value="UniProtKB-KW"/>
</dbReference>
<dbReference type="Gene3D" id="3.40.50.150">
    <property type="entry name" value="Vaccinia Virus protein VP39"/>
    <property type="match status" value="1"/>
</dbReference>
<organism evidence="1 2">
    <name type="scientific">Actinomycetospora corticicola</name>
    <dbReference type="NCBI Taxonomy" id="663602"/>
    <lineage>
        <taxon>Bacteria</taxon>
        <taxon>Bacillati</taxon>
        <taxon>Actinomycetota</taxon>
        <taxon>Actinomycetes</taxon>
        <taxon>Pseudonocardiales</taxon>
        <taxon>Pseudonocardiaceae</taxon>
        <taxon>Actinomycetospora</taxon>
    </lineage>
</organism>
<evidence type="ECO:0000313" key="1">
    <source>
        <dbReference type="EMBL" id="NYD36379.1"/>
    </source>
</evidence>
<reference evidence="1 2" key="1">
    <citation type="submission" date="2020-07" db="EMBL/GenBank/DDBJ databases">
        <title>Sequencing the genomes of 1000 actinobacteria strains.</title>
        <authorList>
            <person name="Klenk H.-P."/>
        </authorList>
    </citation>
    <scope>NUCLEOTIDE SEQUENCE [LARGE SCALE GENOMIC DNA]</scope>
    <source>
        <strain evidence="1 2">DSM 45772</strain>
    </source>
</reference>
<accession>A0A7Y9DVT8</accession>
<protein>
    <submittedName>
        <fullName evidence="1">SAM-dependent methyltransferase</fullName>
    </submittedName>
</protein>
<dbReference type="Proteomes" id="UP000535890">
    <property type="component" value="Unassembled WGS sequence"/>
</dbReference>
<proteinExistence type="predicted"/>
<name>A0A7Y9DVT8_9PSEU</name>
<keyword evidence="2" id="KW-1185">Reference proteome</keyword>
<keyword evidence="1" id="KW-0808">Transferase</keyword>
<dbReference type="Pfam" id="PF04672">
    <property type="entry name" value="Methyltransf_19"/>
    <property type="match status" value="1"/>
</dbReference>
<sequence>MQVEYYPAPPPPGPPATVAGLPHDAGLELDTIAATAADLELPNFARTVDALLGGSANFAVDRETVAAIVRLDPLAETKARGVRGFARRVVRTAHARGIDQFLDLGCGIPSVHSVHGVAHTLDPDARVAYVDLDPVVVAHARELVADLPGVSVTWGDLRAPACVAAAPGIAGHLDLSRPVALLVCGALQFVHDDIAAVLAGWQELLAPGSLLAATHGVSTHPDTVPTLDALYSRGLAGLTLRTTEQVGEAFASLGPTADVADWPVRGAGGRLPLGILGAVGVVE</sequence>
<dbReference type="GO" id="GO:0008168">
    <property type="term" value="F:methyltransferase activity"/>
    <property type="evidence" value="ECO:0007669"/>
    <property type="project" value="UniProtKB-KW"/>
</dbReference>
<dbReference type="AlphaFoldDB" id="A0A7Y9DVT8"/>
<gene>
    <name evidence="1" type="ORF">BJ983_002481</name>
</gene>
<comment type="caution">
    <text evidence="1">The sequence shown here is derived from an EMBL/GenBank/DDBJ whole genome shotgun (WGS) entry which is preliminary data.</text>
</comment>
<dbReference type="RefSeq" id="WP_179794065.1">
    <property type="nucleotide sequence ID" value="NZ_BAABHP010000028.1"/>
</dbReference>
<dbReference type="InterPro" id="IPR029063">
    <property type="entry name" value="SAM-dependent_MTases_sf"/>
</dbReference>
<evidence type="ECO:0000313" key="2">
    <source>
        <dbReference type="Proteomes" id="UP000535890"/>
    </source>
</evidence>